<evidence type="ECO:0000256" key="1">
    <source>
        <dbReference type="ARBA" id="ARBA00011047"/>
    </source>
</evidence>
<dbReference type="InterPro" id="IPR036291">
    <property type="entry name" value="NAD(P)-bd_dom_sf"/>
</dbReference>
<dbReference type="InterPro" id="IPR002225">
    <property type="entry name" value="3Beta_OHSteriod_DH/Estase"/>
</dbReference>
<dbReference type="Pfam" id="PF01073">
    <property type="entry name" value="3Beta_HSD"/>
    <property type="match status" value="1"/>
</dbReference>
<dbReference type="GO" id="GO:0006694">
    <property type="term" value="P:steroid biosynthetic process"/>
    <property type="evidence" value="ECO:0007669"/>
    <property type="project" value="InterPro"/>
</dbReference>
<reference evidence="4 5" key="1">
    <citation type="journal article" date="2020" name="ISME J.">
        <title>Uncovering the hidden diversity of litter-decomposition mechanisms in mushroom-forming fungi.</title>
        <authorList>
            <person name="Floudas D."/>
            <person name="Bentzer J."/>
            <person name="Ahren D."/>
            <person name="Johansson T."/>
            <person name="Persson P."/>
            <person name="Tunlid A."/>
        </authorList>
    </citation>
    <scope>NUCLEOTIDE SEQUENCE [LARGE SCALE GENOMIC DNA]</scope>
    <source>
        <strain evidence="4 5">CBS 175.51</strain>
    </source>
</reference>
<sequence length="867" mass="95788">MAKDQYLVIGGSGFLGRHIVDQLRARGDSVSIFDIVQRYHDVPFFSGDITDESAIASALKQSGTTCIIHTASPPAGLTDGSIYMKVNVDGTRAVIDAAIACGVRKLVFTSSAGVIFNGTDIIDVDERLPYPDVPLDAYNDSKAKAEALVIASNGKGGLLTVALRPAGIFGPGDRQCMSGLYQVYENNQTHFQIGDNTNMMDWTYVGNVAKAHLLAADKLDLPPPAPPLSTLGKAPLSVEEVPPLSEAEKALVNTPLSTVDVTTGHFKIPTSNARPLGPYVTRPENGDELEANWEQGSAESSGRPVGRTRFDQLSEAGIARSKLHDPEQNPLQVAGQIFFITNGEPTYFWDMPRAVYQQLDQHFPGHRKPRSTIKMPKTIGLAAATGSEWFSWLTGRTATFTRFKVSFSCASKWHNIEKARRILGYEPDVGIQEGVEKMVETPAYILAFQFSSWYPTFSDASIKSTIIRPLSGEFKEYLESDSVFVPVGSEDVPPESTLLDDEDEDEEAGPSYAFPELDTKIRECVQEYGAVFPKLNFTSPRDASWLLPAGSPLKCTAPADVYMLLKSSDFVSNDLSEESVFEHCDDPDPHAGGGSPPPSEYALELVLRKWYSVNPSREMRCFVRAGRLVGISQRDTNHYDFLMELETQDKIVQTIQKFWEDKILPRWKGRQDYIFDFLLTRDLSRGHIIDFNPYSPRTDSFLFSFEELRELAQSDPSKSTALPEFRYIDSQAHPAASRNAPIHQHNMVPFEALQMSSGQHIEGFAEMWKNEQRAIEESDKSRKTLDSVLFDLLRNLNARVGRGCVGVARAHDCETLGVLVEDDITLVLDELALLVDTVDLGPSSGTAFVGETVTSDLLFKAAEASHL</sequence>
<dbReference type="AlphaFoldDB" id="A0A8H5CC01"/>
<evidence type="ECO:0000259" key="3">
    <source>
        <dbReference type="Pfam" id="PF01073"/>
    </source>
</evidence>
<dbReference type="Proteomes" id="UP000541558">
    <property type="component" value="Unassembled WGS sequence"/>
</dbReference>
<dbReference type="GO" id="GO:0016616">
    <property type="term" value="F:oxidoreductase activity, acting on the CH-OH group of donors, NAD or NADP as acceptor"/>
    <property type="evidence" value="ECO:0007669"/>
    <property type="project" value="InterPro"/>
</dbReference>
<organism evidence="4 5">
    <name type="scientific">Ephemerocybe angulata</name>
    <dbReference type="NCBI Taxonomy" id="980116"/>
    <lineage>
        <taxon>Eukaryota</taxon>
        <taxon>Fungi</taxon>
        <taxon>Dikarya</taxon>
        <taxon>Basidiomycota</taxon>
        <taxon>Agaricomycotina</taxon>
        <taxon>Agaricomycetes</taxon>
        <taxon>Agaricomycetidae</taxon>
        <taxon>Agaricales</taxon>
        <taxon>Agaricineae</taxon>
        <taxon>Psathyrellaceae</taxon>
        <taxon>Ephemerocybe</taxon>
    </lineage>
</organism>
<evidence type="ECO:0000313" key="5">
    <source>
        <dbReference type="Proteomes" id="UP000541558"/>
    </source>
</evidence>
<dbReference type="InterPro" id="IPR009772">
    <property type="entry name" value="CDC123"/>
</dbReference>
<dbReference type="OrthoDB" id="10058185at2759"/>
<feature type="region of interest" description="Disordered" evidence="2">
    <location>
        <begin position="490"/>
        <end position="511"/>
    </location>
</feature>
<feature type="domain" description="3-beta hydroxysteroid dehydrogenase/isomerase" evidence="3">
    <location>
        <begin position="7"/>
        <end position="224"/>
    </location>
</feature>
<comment type="similarity">
    <text evidence="1">Belongs to the CDC123 family.</text>
</comment>
<dbReference type="PANTHER" id="PTHR15323">
    <property type="entry name" value="D123 PROTEIN"/>
    <property type="match status" value="1"/>
</dbReference>
<keyword evidence="5" id="KW-1185">Reference proteome</keyword>
<accession>A0A8H5CC01</accession>
<protein>
    <recommendedName>
        <fullName evidence="3">3-beta hydroxysteroid dehydrogenase/isomerase domain-containing protein</fullName>
    </recommendedName>
</protein>
<name>A0A8H5CC01_9AGAR</name>
<evidence type="ECO:0000313" key="4">
    <source>
        <dbReference type="EMBL" id="KAF5338930.1"/>
    </source>
</evidence>
<dbReference type="Gene3D" id="3.40.50.720">
    <property type="entry name" value="NAD(P)-binding Rossmann-like Domain"/>
    <property type="match status" value="2"/>
</dbReference>
<proteinExistence type="inferred from homology"/>
<evidence type="ECO:0000256" key="2">
    <source>
        <dbReference type="SAM" id="MobiDB-lite"/>
    </source>
</evidence>
<dbReference type="Pfam" id="PF07065">
    <property type="entry name" value="D123"/>
    <property type="match status" value="1"/>
</dbReference>
<dbReference type="SUPFAM" id="SSF51735">
    <property type="entry name" value="NAD(P)-binding Rossmann-fold domains"/>
    <property type="match status" value="1"/>
</dbReference>
<comment type="caution">
    <text evidence="4">The sequence shown here is derived from an EMBL/GenBank/DDBJ whole genome shotgun (WGS) entry which is preliminary data.</text>
</comment>
<dbReference type="GO" id="GO:0005737">
    <property type="term" value="C:cytoplasm"/>
    <property type="evidence" value="ECO:0007669"/>
    <property type="project" value="TreeGrafter"/>
</dbReference>
<dbReference type="EMBL" id="JAACJK010000010">
    <property type="protein sequence ID" value="KAF5338930.1"/>
    <property type="molecule type" value="Genomic_DNA"/>
</dbReference>
<dbReference type="PANTHER" id="PTHR15323:SF6">
    <property type="entry name" value="CELL DIVISION CYCLE PROTEIN 123 HOMOLOG"/>
    <property type="match status" value="1"/>
</dbReference>
<gene>
    <name evidence="4" type="ORF">D9611_008749</name>
</gene>
<feature type="compositionally biased region" description="Acidic residues" evidence="2">
    <location>
        <begin position="498"/>
        <end position="508"/>
    </location>
</feature>